<dbReference type="SUPFAM" id="SSF54427">
    <property type="entry name" value="NTF2-like"/>
    <property type="match status" value="1"/>
</dbReference>
<dbReference type="Proteomes" id="UP001549320">
    <property type="component" value="Unassembled WGS sequence"/>
</dbReference>
<reference evidence="1 2" key="1">
    <citation type="submission" date="2024-06" db="EMBL/GenBank/DDBJ databases">
        <title>Sorghum-associated microbial communities from plants grown in Nebraska, USA.</title>
        <authorList>
            <person name="Schachtman D."/>
        </authorList>
    </citation>
    <scope>NUCLEOTIDE SEQUENCE [LARGE SCALE GENOMIC DNA]</scope>
    <source>
        <strain evidence="1 2">2709</strain>
    </source>
</reference>
<accession>A0ABV2QDU7</accession>
<comment type="caution">
    <text evidence="1">The sequence shown here is derived from an EMBL/GenBank/DDBJ whole genome shotgun (WGS) entry which is preliminary data.</text>
</comment>
<organism evidence="1 2">
    <name type="scientific">Ottowia thiooxydans</name>
    <dbReference type="NCBI Taxonomy" id="219182"/>
    <lineage>
        <taxon>Bacteria</taxon>
        <taxon>Pseudomonadati</taxon>
        <taxon>Pseudomonadota</taxon>
        <taxon>Betaproteobacteria</taxon>
        <taxon>Burkholderiales</taxon>
        <taxon>Comamonadaceae</taxon>
        <taxon>Ottowia</taxon>
    </lineage>
</organism>
<proteinExistence type="predicted"/>
<dbReference type="EMBL" id="JBEPSH010000008">
    <property type="protein sequence ID" value="MET4579211.1"/>
    <property type="molecule type" value="Genomic_DNA"/>
</dbReference>
<keyword evidence="2" id="KW-1185">Reference proteome</keyword>
<evidence type="ECO:0008006" key="3">
    <source>
        <dbReference type="Google" id="ProtNLM"/>
    </source>
</evidence>
<dbReference type="InterPro" id="IPR032710">
    <property type="entry name" value="NTF2-like_dom_sf"/>
</dbReference>
<protein>
    <recommendedName>
        <fullName evidence="3">SnoaL-like domain-containing protein</fullName>
    </recommendedName>
</protein>
<evidence type="ECO:0000313" key="1">
    <source>
        <dbReference type="EMBL" id="MET4579211.1"/>
    </source>
</evidence>
<dbReference type="Gene3D" id="3.10.450.50">
    <property type="match status" value="1"/>
</dbReference>
<evidence type="ECO:0000313" key="2">
    <source>
        <dbReference type="Proteomes" id="UP001549320"/>
    </source>
</evidence>
<name>A0ABV2QDU7_9BURK</name>
<sequence length="139" mass="15880">MNDHALNDSPSQRLSRFYFCLDERKYTEMLELMDIDSIWHRQGKILRGHEQILQALQSRPESKKVRHIITNAFWDARSNSTCTAFAYQTVYLQVPSEPGLPAKPTHASKISAIKADMRHSDTGWSIMELSSVVAMNLAT</sequence>
<dbReference type="RefSeq" id="WP_354447079.1">
    <property type="nucleotide sequence ID" value="NZ_JBEPSH010000008.1"/>
</dbReference>
<gene>
    <name evidence="1" type="ORF">ABIE13_004334</name>
</gene>